<keyword evidence="3" id="KW-0418">Kinase</keyword>
<organism evidence="3 4">
    <name type="scientific">Fulvivirga lutea</name>
    <dbReference type="NCBI Taxonomy" id="2810512"/>
    <lineage>
        <taxon>Bacteria</taxon>
        <taxon>Pseudomonadati</taxon>
        <taxon>Bacteroidota</taxon>
        <taxon>Cytophagia</taxon>
        <taxon>Cytophagales</taxon>
        <taxon>Fulvivirgaceae</taxon>
        <taxon>Fulvivirga</taxon>
    </lineage>
</organism>
<dbReference type="Proteomes" id="UP000662783">
    <property type="component" value="Chromosome"/>
</dbReference>
<dbReference type="AlphaFoldDB" id="A0A974WFZ1"/>
<dbReference type="Pfam" id="PF06580">
    <property type="entry name" value="His_kinase"/>
    <property type="match status" value="1"/>
</dbReference>
<evidence type="ECO:0000313" key="4">
    <source>
        <dbReference type="Proteomes" id="UP000662783"/>
    </source>
</evidence>
<keyword evidence="1" id="KW-1133">Transmembrane helix</keyword>
<name>A0A974WFZ1_9BACT</name>
<accession>A0A974WFZ1</accession>
<keyword evidence="3" id="KW-0808">Transferase</keyword>
<dbReference type="PANTHER" id="PTHR34220">
    <property type="entry name" value="SENSOR HISTIDINE KINASE YPDA"/>
    <property type="match status" value="1"/>
</dbReference>
<evidence type="ECO:0000256" key="1">
    <source>
        <dbReference type="SAM" id="Phobius"/>
    </source>
</evidence>
<feature type="domain" description="Signal transduction histidine kinase internal region" evidence="2">
    <location>
        <begin position="157"/>
        <end position="235"/>
    </location>
</feature>
<evidence type="ECO:0000259" key="2">
    <source>
        <dbReference type="Pfam" id="PF06580"/>
    </source>
</evidence>
<keyword evidence="1" id="KW-0472">Membrane</keyword>
<keyword evidence="4" id="KW-1185">Reference proteome</keyword>
<feature type="transmembrane region" description="Helical" evidence="1">
    <location>
        <begin position="12"/>
        <end position="29"/>
    </location>
</feature>
<dbReference type="EMBL" id="CP070608">
    <property type="protein sequence ID" value="QSE97335.1"/>
    <property type="molecule type" value="Genomic_DNA"/>
</dbReference>
<feature type="transmembrane region" description="Helical" evidence="1">
    <location>
        <begin position="75"/>
        <end position="100"/>
    </location>
</feature>
<feature type="transmembrane region" description="Helical" evidence="1">
    <location>
        <begin position="106"/>
        <end position="130"/>
    </location>
</feature>
<dbReference type="GO" id="GO:0000155">
    <property type="term" value="F:phosphorelay sensor kinase activity"/>
    <property type="evidence" value="ECO:0007669"/>
    <property type="project" value="InterPro"/>
</dbReference>
<dbReference type="InterPro" id="IPR050640">
    <property type="entry name" value="Bact_2-comp_sensor_kinase"/>
</dbReference>
<feature type="transmembrane region" description="Helical" evidence="1">
    <location>
        <begin position="41"/>
        <end position="63"/>
    </location>
</feature>
<sequence>MKIAGITFKEVYVRWIGIFILSYIMMLIHGIDEGQTPLEKYFTSFIFTATYWNAAFAMFMYFRRRFPQIRQTPKRLLITFVSLVSFMTVADPILCSIFNFNQDQDIFSFSYLAGNAVINVITASVVGSVYENVYFFEQWKNSIRLNEELKNQQIRTQFEVLQNQMSPHFLFNSLNTLTTLIAEDQNLAVNFTEKLSEVYRYILQNKEKELVSLEDELAFVKAYIFLLQMRYPENLSVDIRVADSYMEKSIAPLTLQMLVENSIKHNVISKAHPLHIEIYAENGKSLIVKNNLQEKKSIEKSTKTGLQNIRKRYAYFGDYNIDVIVTHGNFMVAVPLLNVVSEKSLVSA</sequence>
<dbReference type="KEGG" id="fuv:JR347_17395"/>
<dbReference type="InterPro" id="IPR010559">
    <property type="entry name" value="Sig_transdc_His_kin_internal"/>
</dbReference>
<protein>
    <submittedName>
        <fullName evidence="3">Histidine kinase</fullName>
    </submittedName>
</protein>
<proteinExistence type="predicted"/>
<reference evidence="3" key="1">
    <citation type="submission" date="2021-02" db="EMBL/GenBank/DDBJ databases">
        <title>Fulvivirga sp. S481 isolated from sea water.</title>
        <authorList>
            <person name="Bae S.S."/>
            <person name="Baek K."/>
        </authorList>
    </citation>
    <scope>NUCLEOTIDE SEQUENCE</scope>
    <source>
        <strain evidence="3">S481</strain>
    </source>
</reference>
<dbReference type="GO" id="GO:0016020">
    <property type="term" value="C:membrane"/>
    <property type="evidence" value="ECO:0007669"/>
    <property type="project" value="InterPro"/>
</dbReference>
<keyword evidence="1" id="KW-0812">Transmembrane</keyword>
<gene>
    <name evidence="3" type="ORF">JR347_17395</name>
</gene>
<evidence type="ECO:0000313" key="3">
    <source>
        <dbReference type="EMBL" id="QSE97335.1"/>
    </source>
</evidence>
<dbReference type="PANTHER" id="PTHR34220:SF7">
    <property type="entry name" value="SENSOR HISTIDINE KINASE YPDA"/>
    <property type="match status" value="1"/>
</dbReference>
<dbReference type="RefSeq" id="WP_205721846.1">
    <property type="nucleotide sequence ID" value="NZ_CP070608.1"/>
</dbReference>